<dbReference type="InterPro" id="IPR036388">
    <property type="entry name" value="WH-like_DNA-bd_sf"/>
</dbReference>
<keyword evidence="3" id="KW-0804">Transcription</keyword>
<dbReference type="InterPro" id="IPR016032">
    <property type="entry name" value="Sig_transdc_resp-reg_C-effctor"/>
</dbReference>
<evidence type="ECO:0000313" key="6">
    <source>
        <dbReference type="EMBL" id="KAA9008338.1"/>
    </source>
</evidence>
<dbReference type="PANTHER" id="PTHR44688:SF16">
    <property type="entry name" value="DNA-BINDING TRANSCRIPTIONAL ACTIVATOR DEVR_DOSR"/>
    <property type="match status" value="1"/>
</dbReference>
<dbReference type="SUPFAM" id="SSF46894">
    <property type="entry name" value="C-terminal effector domain of the bipartite response regulators"/>
    <property type="match status" value="1"/>
</dbReference>
<evidence type="ECO:0000256" key="2">
    <source>
        <dbReference type="ARBA" id="ARBA00023125"/>
    </source>
</evidence>
<protein>
    <submittedName>
        <fullName evidence="6">Response regulator transcription factor</fullName>
    </submittedName>
</protein>
<accession>A0A5J5GL34</accession>
<proteinExistence type="predicted"/>
<reference evidence="6 7" key="1">
    <citation type="submission" date="2019-09" db="EMBL/GenBank/DDBJ databases">
        <authorList>
            <person name="Park J.-S."/>
            <person name="Choi H.-J."/>
        </authorList>
    </citation>
    <scope>NUCLEOTIDE SEQUENCE [LARGE SCALE GENOMIC DNA]</scope>
    <source>
        <strain evidence="6 7">176SS1-4</strain>
    </source>
</reference>
<dbReference type="SMART" id="SM00421">
    <property type="entry name" value="HTH_LUXR"/>
    <property type="match status" value="1"/>
</dbReference>
<gene>
    <name evidence="6" type="ORF">F3S47_12690</name>
</gene>
<dbReference type="Gene3D" id="1.10.10.10">
    <property type="entry name" value="Winged helix-like DNA-binding domain superfamily/Winged helix DNA-binding domain"/>
    <property type="match status" value="1"/>
</dbReference>
<dbReference type="InterPro" id="IPR000792">
    <property type="entry name" value="Tscrpt_reg_LuxR_C"/>
</dbReference>
<dbReference type="AlphaFoldDB" id="A0A5J5GL34"/>
<evidence type="ECO:0000256" key="3">
    <source>
        <dbReference type="ARBA" id="ARBA00023163"/>
    </source>
</evidence>
<keyword evidence="7" id="KW-1185">Reference proteome</keyword>
<comment type="caution">
    <text evidence="6">The sequence shown here is derived from an EMBL/GenBank/DDBJ whole genome shotgun (WGS) entry which is preliminary data.</text>
</comment>
<dbReference type="RefSeq" id="WP_150445622.1">
    <property type="nucleotide sequence ID" value="NZ_VYQE01000003.1"/>
</dbReference>
<dbReference type="GO" id="GO:0003677">
    <property type="term" value="F:DNA binding"/>
    <property type="evidence" value="ECO:0007669"/>
    <property type="project" value="UniProtKB-KW"/>
</dbReference>
<evidence type="ECO:0000313" key="7">
    <source>
        <dbReference type="Proteomes" id="UP000326554"/>
    </source>
</evidence>
<evidence type="ECO:0000256" key="4">
    <source>
        <dbReference type="SAM" id="Phobius"/>
    </source>
</evidence>
<dbReference type="Proteomes" id="UP000326554">
    <property type="component" value="Unassembled WGS sequence"/>
</dbReference>
<name>A0A5J5GL34_9RHOB</name>
<dbReference type="PRINTS" id="PR00038">
    <property type="entry name" value="HTHLUXR"/>
</dbReference>
<dbReference type="Pfam" id="PF00196">
    <property type="entry name" value="GerE"/>
    <property type="match status" value="1"/>
</dbReference>
<keyword evidence="4" id="KW-1133">Transmembrane helix</keyword>
<dbReference type="PROSITE" id="PS50043">
    <property type="entry name" value="HTH_LUXR_2"/>
    <property type="match status" value="1"/>
</dbReference>
<organism evidence="6 7">
    <name type="scientific">Histidinibacterium aquaticum</name>
    <dbReference type="NCBI Taxonomy" id="2613962"/>
    <lineage>
        <taxon>Bacteria</taxon>
        <taxon>Pseudomonadati</taxon>
        <taxon>Pseudomonadota</taxon>
        <taxon>Alphaproteobacteria</taxon>
        <taxon>Rhodobacterales</taxon>
        <taxon>Paracoccaceae</taxon>
        <taxon>Histidinibacterium</taxon>
    </lineage>
</organism>
<keyword evidence="4" id="KW-0812">Transmembrane</keyword>
<keyword evidence="4" id="KW-0472">Membrane</keyword>
<feature type="domain" description="HTH luxR-type" evidence="5">
    <location>
        <begin position="90"/>
        <end position="155"/>
    </location>
</feature>
<evidence type="ECO:0000256" key="1">
    <source>
        <dbReference type="ARBA" id="ARBA00023015"/>
    </source>
</evidence>
<dbReference type="PANTHER" id="PTHR44688">
    <property type="entry name" value="DNA-BINDING TRANSCRIPTIONAL ACTIVATOR DEVR_DOSR"/>
    <property type="match status" value="1"/>
</dbReference>
<dbReference type="EMBL" id="VYQE01000003">
    <property type="protein sequence ID" value="KAA9008338.1"/>
    <property type="molecule type" value="Genomic_DNA"/>
</dbReference>
<dbReference type="GO" id="GO:0006355">
    <property type="term" value="P:regulation of DNA-templated transcription"/>
    <property type="evidence" value="ECO:0007669"/>
    <property type="project" value="InterPro"/>
</dbReference>
<sequence>MSSRLLITGILVVQAVSAGFFAFKLLTTIFGIGGPISWRLHEIIEIGAVLGLLLGVLTGTLALRAAFARTAKAETRLRAAQSAFLDVVEEQFDSWGLTPAERDVALFAVKGLSTSEIAELRQTSEGTVKAQSAAIYRKAGVQNRSQLLSLFIDHLMERDTSAPAPRKSA</sequence>
<keyword evidence="1" id="KW-0805">Transcription regulation</keyword>
<evidence type="ECO:0000259" key="5">
    <source>
        <dbReference type="PROSITE" id="PS50043"/>
    </source>
</evidence>
<keyword evidence="2" id="KW-0238">DNA-binding</keyword>
<feature type="transmembrane region" description="Helical" evidence="4">
    <location>
        <begin position="46"/>
        <end position="67"/>
    </location>
</feature>
<dbReference type="CDD" id="cd06170">
    <property type="entry name" value="LuxR_C_like"/>
    <property type="match status" value="1"/>
</dbReference>